<keyword evidence="4 13" id="KW-0813">Transport</keyword>
<dbReference type="GO" id="GO:0015087">
    <property type="term" value="F:cobalt ion transmembrane transporter activity"/>
    <property type="evidence" value="ECO:0007669"/>
    <property type="project" value="UniProtKB-UniRule"/>
</dbReference>
<evidence type="ECO:0000256" key="3">
    <source>
        <dbReference type="ARBA" id="ARBA00019439"/>
    </source>
</evidence>
<dbReference type="Proteomes" id="UP000007464">
    <property type="component" value="Chromosome"/>
</dbReference>
<dbReference type="NCBIfam" id="TIGR00383">
    <property type="entry name" value="corA"/>
    <property type="match status" value="1"/>
</dbReference>
<evidence type="ECO:0000256" key="5">
    <source>
        <dbReference type="ARBA" id="ARBA00022475"/>
    </source>
</evidence>
<dbReference type="PANTHER" id="PTHR47685">
    <property type="entry name" value="MAGNESIUM TRANSPORT PROTEIN CORA"/>
    <property type="match status" value="1"/>
</dbReference>
<keyword evidence="7 13" id="KW-0812">Transmembrane</keyword>
<dbReference type="EMBL" id="CP002189">
    <property type="protein sequence ID" value="ADV33957.1"/>
    <property type="molecule type" value="Genomic_DNA"/>
</dbReference>
<dbReference type="FunFam" id="1.20.58.340:FF:000001">
    <property type="entry name" value="Magnesium transport protein CorA"/>
    <property type="match status" value="1"/>
</dbReference>
<keyword evidence="11 13" id="KW-0472">Membrane</keyword>
<comment type="similarity">
    <text evidence="2 13">Belongs to the CorA metal ion transporter (MIT) (TC 1.A.35) family.</text>
</comment>
<evidence type="ECO:0000256" key="9">
    <source>
        <dbReference type="ARBA" id="ARBA00022989"/>
    </source>
</evidence>
<evidence type="ECO:0000256" key="13">
    <source>
        <dbReference type="RuleBase" id="RU362010"/>
    </source>
</evidence>
<sequence length="313" mass="36837">MLKVFQLKNNYLFRIDEKDLFNAINDILWVDIIKLNNNENYCVQHILEQYKVNFFKLKDIESKRFCSNQDGTYISSFFFSCDDHNQISNVIVFFIIHNDRLYTLRGSRFPVFCTYQRSLSDHWLGDGNAYELLLSLFSVKIDDLTDKIENIYSTLETLSFVVMGGQQIDEYDSILSDLAELESMSWKIQINLLDTERAIKFLARQSKLPTTQKRYANEILNDIILLLSYNESIFQKVSFLTQSVMGLINIEQNRIIKIFSIVFLPPTLIASSYGMNFEFMPELKWLFGYPIAIILMILTGLVPYLYFKYKNWL</sequence>
<keyword evidence="6" id="KW-0997">Cell inner membrane</keyword>
<comment type="subcellular location">
    <subcellularLocation>
        <location evidence="1">Cell inner membrane</location>
        <topology evidence="1">Multi-pass membrane protein</topology>
    </subcellularLocation>
    <subcellularLocation>
        <location evidence="13">Membrane</location>
        <topology evidence="13">Multi-pass membrane protein</topology>
    </subcellularLocation>
</comment>
<reference evidence="14 15" key="1">
    <citation type="journal article" date="2010" name="BMC Genomics">
        <title>Unprecedented loss of ammonia assimilation capability in a urease-encoding bacterial mutualist.</title>
        <authorList>
            <person name="Williams L.E."/>
            <person name="Wernegreen J.J."/>
        </authorList>
    </citation>
    <scope>NUCLEOTIDE SEQUENCE [LARGE SCALE GENOMIC DNA]</scope>
    <source>
        <strain evidence="14 15">BVAF</strain>
    </source>
</reference>
<evidence type="ECO:0000313" key="14">
    <source>
        <dbReference type="EMBL" id="ADV33957.1"/>
    </source>
</evidence>
<feature type="transmembrane region" description="Helical" evidence="13">
    <location>
        <begin position="255"/>
        <end position="275"/>
    </location>
</feature>
<evidence type="ECO:0000313" key="15">
    <source>
        <dbReference type="Proteomes" id="UP000007464"/>
    </source>
</evidence>
<dbReference type="OrthoDB" id="9803416at2"/>
<evidence type="ECO:0000256" key="11">
    <source>
        <dbReference type="ARBA" id="ARBA00023136"/>
    </source>
</evidence>
<dbReference type="SUPFAM" id="SSF144083">
    <property type="entry name" value="Magnesium transport protein CorA, transmembrane region"/>
    <property type="match status" value="1"/>
</dbReference>
<dbReference type="RefSeq" id="WP_013516882.1">
    <property type="nucleotide sequence ID" value="NC_014909.2"/>
</dbReference>
<feature type="transmembrane region" description="Helical" evidence="13">
    <location>
        <begin position="287"/>
        <end position="307"/>
    </location>
</feature>
<evidence type="ECO:0000256" key="4">
    <source>
        <dbReference type="ARBA" id="ARBA00022448"/>
    </source>
</evidence>
<dbReference type="AlphaFoldDB" id="E8Q6I8"/>
<dbReference type="InterPro" id="IPR004488">
    <property type="entry name" value="Mg/Co-transport_prot_CorA"/>
</dbReference>
<dbReference type="InterPro" id="IPR045863">
    <property type="entry name" value="CorA_TM1_TM2"/>
</dbReference>
<evidence type="ECO:0000256" key="2">
    <source>
        <dbReference type="ARBA" id="ARBA00009765"/>
    </source>
</evidence>
<keyword evidence="10 13" id="KW-0406">Ion transport</keyword>
<protein>
    <recommendedName>
        <fullName evidence="3 13">Magnesium transport protein CorA</fullName>
    </recommendedName>
</protein>
<accession>E8Q6I8</accession>
<keyword evidence="5 13" id="KW-1003">Cell membrane</keyword>
<name>E8Q6I8_BLOVB</name>
<keyword evidence="15" id="KW-1185">Reference proteome</keyword>
<evidence type="ECO:0000256" key="8">
    <source>
        <dbReference type="ARBA" id="ARBA00022842"/>
    </source>
</evidence>
<dbReference type="PANTHER" id="PTHR47685:SF1">
    <property type="entry name" value="MAGNESIUM TRANSPORT PROTEIN CORA"/>
    <property type="match status" value="1"/>
</dbReference>
<evidence type="ECO:0000256" key="1">
    <source>
        <dbReference type="ARBA" id="ARBA00004429"/>
    </source>
</evidence>
<dbReference type="Gene3D" id="1.20.58.340">
    <property type="entry name" value="Magnesium transport protein CorA, transmembrane region"/>
    <property type="match status" value="1"/>
</dbReference>
<dbReference type="GO" id="GO:0015095">
    <property type="term" value="F:magnesium ion transmembrane transporter activity"/>
    <property type="evidence" value="ECO:0007669"/>
    <property type="project" value="UniProtKB-UniRule"/>
</dbReference>
<dbReference type="InterPro" id="IPR050829">
    <property type="entry name" value="CorA_MIT"/>
</dbReference>
<evidence type="ECO:0000256" key="7">
    <source>
        <dbReference type="ARBA" id="ARBA00022692"/>
    </source>
</evidence>
<gene>
    <name evidence="13 14" type="primary">corA</name>
    <name evidence="14" type="ordered locus">BVAF_579</name>
</gene>
<comment type="function">
    <text evidence="13">Mediates influx of magnesium ions.</text>
</comment>
<organism evidence="14 15">
    <name type="scientific">Blochmanniella vafra (strain BVAF)</name>
    <dbReference type="NCBI Taxonomy" id="859654"/>
    <lineage>
        <taxon>Bacteria</taxon>
        <taxon>Pseudomonadati</taxon>
        <taxon>Pseudomonadota</taxon>
        <taxon>Gammaproteobacteria</taxon>
        <taxon>Enterobacterales</taxon>
        <taxon>Enterobacteriaceae</taxon>
        <taxon>ant endosymbionts</taxon>
        <taxon>Candidatus Blochmanniella</taxon>
    </lineage>
</organism>
<keyword evidence="8 13" id="KW-0460">Magnesium</keyword>
<comment type="catalytic activity">
    <reaction evidence="12">
        <text>Mg(2+)(in) = Mg(2+)(out)</text>
        <dbReference type="Rhea" id="RHEA:29827"/>
        <dbReference type="ChEBI" id="CHEBI:18420"/>
    </reaction>
</comment>
<evidence type="ECO:0000256" key="6">
    <source>
        <dbReference type="ARBA" id="ARBA00022519"/>
    </source>
</evidence>
<evidence type="ECO:0000256" key="12">
    <source>
        <dbReference type="ARBA" id="ARBA00034269"/>
    </source>
</evidence>
<dbReference type="InterPro" id="IPR045861">
    <property type="entry name" value="CorA_cytoplasmic_dom"/>
</dbReference>
<dbReference type="InterPro" id="IPR002523">
    <property type="entry name" value="MgTranspt_CorA/ZnTranspt_ZntB"/>
</dbReference>
<dbReference type="GO" id="GO:0015099">
    <property type="term" value="F:nickel cation transmembrane transporter activity"/>
    <property type="evidence" value="ECO:0007669"/>
    <property type="project" value="TreeGrafter"/>
</dbReference>
<dbReference type="KEGG" id="bva:BVAF_579"/>
<keyword evidence="9 13" id="KW-1133">Transmembrane helix</keyword>
<dbReference type="Pfam" id="PF01544">
    <property type="entry name" value="CorA"/>
    <property type="match status" value="1"/>
</dbReference>
<evidence type="ECO:0000256" key="10">
    <source>
        <dbReference type="ARBA" id="ARBA00023065"/>
    </source>
</evidence>
<dbReference type="SUPFAM" id="SSF143865">
    <property type="entry name" value="CorA soluble domain-like"/>
    <property type="match status" value="1"/>
</dbReference>
<dbReference type="GO" id="GO:0005886">
    <property type="term" value="C:plasma membrane"/>
    <property type="evidence" value="ECO:0007669"/>
    <property type="project" value="UniProtKB-SubCell"/>
</dbReference>
<proteinExistence type="inferred from homology"/>
<dbReference type="HOGENOM" id="CLU_007127_5_0_6"/>